<gene>
    <name evidence="2" type="ORF">PFISCL1PPCAC_4557</name>
</gene>
<accession>A0AAV5V5Y6</accession>
<evidence type="ECO:0000313" key="3">
    <source>
        <dbReference type="Proteomes" id="UP001432322"/>
    </source>
</evidence>
<keyword evidence="1" id="KW-0472">Membrane</keyword>
<dbReference type="PANTHER" id="PTHR22941">
    <property type="entry name" value="SERPENTINE RECEPTOR"/>
    <property type="match status" value="1"/>
</dbReference>
<dbReference type="InterPro" id="IPR053220">
    <property type="entry name" value="Nematode_rcpt-like_serp_H"/>
</dbReference>
<feature type="non-terminal residue" evidence="2">
    <location>
        <position position="1"/>
    </location>
</feature>
<evidence type="ECO:0000256" key="1">
    <source>
        <dbReference type="SAM" id="Phobius"/>
    </source>
</evidence>
<dbReference type="InterPro" id="IPR019429">
    <property type="entry name" value="7TM_GPCR_serpentine_rcpt_Sri"/>
</dbReference>
<proteinExistence type="predicted"/>
<reference evidence="2" key="1">
    <citation type="submission" date="2023-10" db="EMBL/GenBank/DDBJ databases">
        <title>Genome assembly of Pristionchus species.</title>
        <authorList>
            <person name="Yoshida K."/>
            <person name="Sommer R.J."/>
        </authorList>
    </citation>
    <scope>NUCLEOTIDE SEQUENCE</scope>
    <source>
        <strain evidence="2">RS5133</strain>
    </source>
</reference>
<organism evidence="2 3">
    <name type="scientific">Pristionchus fissidentatus</name>
    <dbReference type="NCBI Taxonomy" id="1538716"/>
    <lineage>
        <taxon>Eukaryota</taxon>
        <taxon>Metazoa</taxon>
        <taxon>Ecdysozoa</taxon>
        <taxon>Nematoda</taxon>
        <taxon>Chromadorea</taxon>
        <taxon>Rhabditida</taxon>
        <taxon>Rhabditina</taxon>
        <taxon>Diplogasteromorpha</taxon>
        <taxon>Diplogasteroidea</taxon>
        <taxon>Neodiplogasteridae</taxon>
        <taxon>Pristionchus</taxon>
    </lineage>
</organism>
<keyword evidence="3" id="KW-1185">Reference proteome</keyword>
<feature type="non-terminal residue" evidence="2">
    <location>
        <position position="130"/>
    </location>
</feature>
<dbReference type="Pfam" id="PF10327">
    <property type="entry name" value="7TM_GPCR_Sri"/>
    <property type="match status" value="1"/>
</dbReference>
<feature type="transmembrane region" description="Helical" evidence="1">
    <location>
        <begin position="47"/>
        <end position="72"/>
    </location>
</feature>
<name>A0AAV5V5Y6_9BILA</name>
<comment type="caution">
    <text evidence="2">The sequence shown here is derived from an EMBL/GenBank/DDBJ whole genome shotgun (WGS) entry which is preliminary data.</text>
</comment>
<sequence>VFISPETEATILILQRTKFTLSIFLNGFATFCLLKQTPDMQSQFKNFLLYMQILAFVNDVFFDFAVEPFLLLPIMGGYCRGIFCRWIDIQRALALLMFLLLQVGCTCIICISYRHQAIVGSQMKIGNVGN</sequence>
<feature type="transmembrane region" description="Helical" evidence="1">
    <location>
        <begin position="19"/>
        <end position="35"/>
    </location>
</feature>
<dbReference type="AlphaFoldDB" id="A0AAV5V5Y6"/>
<evidence type="ECO:0008006" key="4">
    <source>
        <dbReference type="Google" id="ProtNLM"/>
    </source>
</evidence>
<dbReference type="Proteomes" id="UP001432322">
    <property type="component" value="Unassembled WGS sequence"/>
</dbReference>
<keyword evidence="1" id="KW-0812">Transmembrane</keyword>
<dbReference type="PANTHER" id="PTHR22941:SF26">
    <property type="entry name" value="SERPENTINE RECEPTOR, CLASS H"/>
    <property type="match status" value="1"/>
</dbReference>
<feature type="transmembrane region" description="Helical" evidence="1">
    <location>
        <begin position="92"/>
        <end position="113"/>
    </location>
</feature>
<keyword evidence="1" id="KW-1133">Transmembrane helix</keyword>
<dbReference type="EMBL" id="BTSY01000002">
    <property type="protein sequence ID" value="GMT13260.1"/>
    <property type="molecule type" value="Genomic_DNA"/>
</dbReference>
<protein>
    <recommendedName>
        <fullName evidence="4">G protein-coupled receptor</fullName>
    </recommendedName>
</protein>
<evidence type="ECO:0000313" key="2">
    <source>
        <dbReference type="EMBL" id="GMT13260.1"/>
    </source>
</evidence>